<evidence type="ECO:0000313" key="2">
    <source>
        <dbReference type="Proteomes" id="UP000827724"/>
    </source>
</evidence>
<proteinExistence type="predicted"/>
<keyword evidence="2" id="KW-1185">Reference proteome</keyword>
<gene>
    <name evidence="1" type="ORF">Trco_005942</name>
</gene>
<sequence length="88" mass="9367">MLEQLRDVLGLWVCCEEPVSSAEELQAPLVGHVASSVVVLTENEMETNGNGFITVLQIPCCGAAPACCSKDTARHKASKAKQALLKNI</sequence>
<reference evidence="1" key="1">
    <citation type="submission" date="2021-08" db="EMBL/GenBank/DDBJ databases">
        <title>Chromosome-Level Trichoderma cornu-damae using Hi-C Data.</title>
        <authorList>
            <person name="Kim C.S."/>
        </authorList>
    </citation>
    <scope>NUCLEOTIDE SEQUENCE</scope>
    <source>
        <strain evidence="1">KA19-0412C</strain>
    </source>
</reference>
<accession>A0A9P8TWZ5</accession>
<name>A0A9P8TWZ5_9HYPO</name>
<dbReference type="AlphaFoldDB" id="A0A9P8TWZ5"/>
<organism evidence="1 2">
    <name type="scientific">Trichoderma cornu-damae</name>
    <dbReference type="NCBI Taxonomy" id="654480"/>
    <lineage>
        <taxon>Eukaryota</taxon>
        <taxon>Fungi</taxon>
        <taxon>Dikarya</taxon>
        <taxon>Ascomycota</taxon>
        <taxon>Pezizomycotina</taxon>
        <taxon>Sordariomycetes</taxon>
        <taxon>Hypocreomycetidae</taxon>
        <taxon>Hypocreales</taxon>
        <taxon>Hypocreaceae</taxon>
        <taxon>Trichoderma</taxon>
    </lineage>
</organism>
<dbReference type="Proteomes" id="UP000827724">
    <property type="component" value="Unassembled WGS sequence"/>
</dbReference>
<comment type="caution">
    <text evidence="1">The sequence shown here is derived from an EMBL/GenBank/DDBJ whole genome shotgun (WGS) entry which is preliminary data.</text>
</comment>
<protein>
    <submittedName>
        <fullName evidence="1">Uncharacterized protein</fullName>
    </submittedName>
</protein>
<dbReference type="EMBL" id="JAIWOZ010000004">
    <property type="protein sequence ID" value="KAH6606789.1"/>
    <property type="molecule type" value="Genomic_DNA"/>
</dbReference>
<evidence type="ECO:0000313" key="1">
    <source>
        <dbReference type="EMBL" id="KAH6606789.1"/>
    </source>
</evidence>